<name>A0ABW5SBB3_9FLAO</name>
<evidence type="ECO:0000313" key="2">
    <source>
        <dbReference type="EMBL" id="MFD2696419.1"/>
    </source>
</evidence>
<evidence type="ECO:0000256" key="1">
    <source>
        <dbReference type="SAM" id="SignalP"/>
    </source>
</evidence>
<feature type="chain" id="PRO_5045498206" description="Secreted protein" evidence="1">
    <location>
        <begin position="29"/>
        <end position="137"/>
    </location>
</feature>
<feature type="signal peptide" evidence="1">
    <location>
        <begin position="1"/>
        <end position="28"/>
    </location>
</feature>
<organism evidence="2 3">
    <name type="scientific">Mesonia sediminis</name>
    <dbReference type="NCBI Taxonomy" id="1703946"/>
    <lineage>
        <taxon>Bacteria</taxon>
        <taxon>Pseudomonadati</taxon>
        <taxon>Bacteroidota</taxon>
        <taxon>Flavobacteriia</taxon>
        <taxon>Flavobacteriales</taxon>
        <taxon>Flavobacteriaceae</taxon>
        <taxon>Mesonia</taxon>
    </lineage>
</organism>
<dbReference type="EMBL" id="JBHULZ010000002">
    <property type="protein sequence ID" value="MFD2696419.1"/>
    <property type="molecule type" value="Genomic_DNA"/>
</dbReference>
<gene>
    <name evidence="2" type="ORF">ACFSQ0_00265</name>
</gene>
<protein>
    <recommendedName>
        <fullName evidence="4">Secreted protein</fullName>
    </recommendedName>
</protein>
<dbReference type="NCBIfam" id="NF047658">
    <property type="entry name" value="HYC_CC_PP"/>
    <property type="match status" value="1"/>
</dbReference>
<keyword evidence="1" id="KW-0732">Signal</keyword>
<evidence type="ECO:0000313" key="3">
    <source>
        <dbReference type="Proteomes" id="UP001597357"/>
    </source>
</evidence>
<dbReference type="InterPro" id="IPR058060">
    <property type="entry name" value="HYC_CC_PP"/>
</dbReference>
<dbReference type="InterPro" id="IPR058512">
    <property type="entry name" value="DUF8199"/>
</dbReference>
<reference evidence="3" key="1">
    <citation type="journal article" date="2019" name="Int. J. Syst. Evol. Microbiol.">
        <title>The Global Catalogue of Microorganisms (GCM) 10K type strain sequencing project: providing services to taxonomists for standard genome sequencing and annotation.</title>
        <authorList>
            <consortium name="The Broad Institute Genomics Platform"/>
            <consortium name="The Broad Institute Genome Sequencing Center for Infectious Disease"/>
            <person name="Wu L."/>
            <person name="Ma J."/>
        </authorList>
    </citation>
    <scope>NUCLEOTIDE SEQUENCE [LARGE SCALE GENOMIC DNA]</scope>
    <source>
        <strain evidence="3">KCTC 42255</strain>
    </source>
</reference>
<evidence type="ECO:0008006" key="4">
    <source>
        <dbReference type="Google" id="ProtNLM"/>
    </source>
</evidence>
<sequence>MNSFFYKITAWVMSVVLLASTFSLTVNMHYCGDTLVEKVVWAKAAGCGMEMNQPTTDGCSIDKPNCCDNTQETIAGQDELPQQSDQLSWNKQVFVATLVYTYSQLFAEPTKKVVSFRTYKPPLVVKPIYKLDETYLI</sequence>
<accession>A0ABW5SBB3</accession>
<comment type="caution">
    <text evidence="2">The sequence shown here is derived from an EMBL/GenBank/DDBJ whole genome shotgun (WGS) entry which is preliminary data.</text>
</comment>
<dbReference type="Proteomes" id="UP001597357">
    <property type="component" value="Unassembled WGS sequence"/>
</dbReference>
<dbReference type="RefSeq" id="WP_379042476.1">
    <property type="nucleotide sequence ID" value="NZ_JBHULZ010000002.1"/>
</dbReference>
<proteinExistence type="predicted"/>
<keyword evidence="3" id="KW-1185">Reference proteome</keyword>
<dbReference type="Pfam" id="PF26622">
    <property type="entry name" value="DUF8199"/>
    <property type="match status" value="1"/>
</dbReference>